<dbReference type="Proteomes" id="UP000501128">
    <property type="component" value="Chromosome"/>
</dbReference>
<evidence type="ECO:0000313" key="1">
    <source>
        <dbReference type="EMBL" id="QJD80561.1"/>
    </source>
</evidence>
<gene>
    <name evidence="1" type="ORF">HH216_20685</name>
</gene>
<dbReference type="EMBL" id="CP051677">
    <property type="protein sequence ID" value="QJD80561.1"/>
    <property type="molecule type" value="Genomic_DNA"/>
</dbReference>
<keyword evidence="2" id="KW-1185">Reference proteome</keyword>
<dbReference type="PANTHER" id="PTHR35145:SF1">
    <property type="entry name" value="CYTOPLASMIC PROTEIN"/>
    <property type="match status" value="1"/>
</dbReference>
<dbReference type="GO" id="GO:0003677">
    <property type="term" value="F:DNA binding"/>
    <property type="evidence" value="ECO:0007669"/>
    <property type="project" value="UniProtKB-KW"/>
</dbReference>
<evidence type="ECO:0000313" key="2">
    <source>
        <dbReference type="Proteomes" id="UP000501128"/>
    </source>
</evidence>
<dbReference type="InterPro" id="IPR058532">
    <property type="entry name" value="YjbR/MT2646/Rv2570-like"/>
</dbReference>
<dbReference type="KEGG" id="srho:HH216_20685"/>
<accession>A0A7L5DSY3</accession>
<name>A0A7L5DSY3_9BACT</name>
<keyword evidence="1" id="KW-0238">DNA-binding</keyword>
<dbReference type="InterPro" id="IPR007351">
    <property type="entry name" value="YjbR"/>
</dbReference>
<dbReference type="RefSeq" id="WP_169552522.1">
    <property type="nucleotide sequence ID" value="NZ_CP051677.1"/>
</dbReference>
<dbReference type="Pfam" id="PF04237">
    <property type="entry name" value="YjbR"/>
    <property type="match status" value="1"/>
</dbReference>
<organism evidence="1 2">
    <name type="scientific">Spirosoma rhododendri</name>
    <dbReference type="NCBI Taxonomy" id="2728024"/>
    <lineage>
        <taxon>Bacteria</taxon>
        <taxon>Pseudomonadati</taxon>
        <taxon>Bacteroidota</taxon>
        <taxon>Cytophagia</taxon>
        <taxon>Cytophagales</taxon>
        <taxon>Cytophagaceae</taxon>
        <taxon>Spirosoma</taxon>
    </lineage>
</organism>
<protein>
    <submittedName>
        <fullName evidence="1">MmcQ/YjbR family DNA-binding protein</fullName>
    </submittedName>
</protein>
<dbReference type="SUPFAM" id="SSF142906">
    <property type="entry name" value="YjbR-like"/>
    <property type="match status" value="1"/>
</dbReference>
<proteinExistence type="predicted"/>
<dbReference type="PANTHER" id="PTHR35145">
    <property type="entry name" value="CYTOPLASMIC PROTEIN-RELATED"/>
    <property type="match status" value="1"/>
</dbReference>
<reference evidence="1 2" key="1">
    <citation type="submission" date="2020-04" db="EMBL/GenBank/DDBJ databases">
        <title>Genome sequencing of novel species.</title>
        <authorList>
            <person name="Heo J."/>
            <person name="Kim S.-J."/>
            <person name="Kim J.-S."/>
            <person name="Hong S.-B."/>
            <person name="Kwon S.-W."/>
        </authorList>
    </citation>
    <scope>NUCLEOTIDE SEQUENCE [LARGE SCALE GENOMIC DNA]</scope>
    <source>
        <strain evidence="1 2">CJU-R4</strain>
    </source>
</reference>
<dbReference type="Gene3D" id="3.90.1150.30">
    <property type="match status" value="1"/>
</dbReference>
<sequence>MNTETLRQYCISKPGATESFPFDESTLVFKVGGKMFALLDIESSPTTINLKCDPERAVQLRDEHPAVAPGFHMSKRHWNTVTLGSALRSSDLHEWVDHSYELVVKSLTKASQAELAGN</sequence>
<dbReference type="InterPro" id="IPR038056">
    <property type="entry name" value="YjbR-like_sf"/>
</dbReference>
<dbReference type="AlphaFoldDB" id="A0A7L5DSY3"/>